<evidence type="ECO:0000313" key="2">
    <source>
        <dbReference type="EMBL" id="RMX18944.1"/>
    </source>
</evidence>
<keyword evidence="1" id="KW-0732">Signal</keyword>
<comment type="caution">
    <text evidence="2">The sequence shown here is derived from an EMBL/GenBank/DDBJ whole genome shotgun (WGS) entry which is preliminary data.</text>
</comment>
<dbReference type="Proteomes" id="UP000275180">
    <property type="component" value="Unassembled WGS sequence"/>
</dbReference>
<dbReference type="EMBL" id="RDQJ01000001">
    <property type="protein sequence ID" value="RMX18944.1"/>
    <property type="molecule type" value="Genomic_DNA"/>
</dbReference>
<dbReference type="AlphaFoldDB" id="A0A3M6RVG9"/>
<reference evidence="2 3" key="1">
    <citation type="submission" date="2018-10" db="EMBL/GenBank/DDBJ databases">
        <title>Comamonadaceae CDC group NO-1 genome sequencing and assembly.</title>
        <authorList>
            <person name="Bernier A.-M."/>
            <person name="Bernard K."/>
        </authorList>
    </citation>
    <scope>NUCLEOTIDE SEQUENCE [LARGE SCALE GENOMIC DNA]</scope>
    <source>
        <strain evidence="2 3">NML180582</strain>
    </source>
</reference>
<protein>
    <recommendedName>
        <fullName evidence="4">Cell surface protein</fullName>
    </recommendedName>
</protein>
<name>A0A3M6RVG9_9BURK</name>
<evidence type="ECO:0008006" key="4">
    <source>
        <dbReference type="Google" id="ProtNLM"/>
    </source>
</evidence>
<gene>
    <name evidence="2" type="ORF">EBQ34_00900</name>
</gene>
<organism evidence="2 3">
    <name type="scientific">Vandammella animalimorsus</name>
    <dbReference type="NCBI Taxonomy" id="2029117"/>
    <lineage>
        <taxon>Bacteria</taxon>
        <taxon>Pseudomonadati</taxon>
        <taxon>Pseudomonadota</taxon>
        <taxon>Betaproteobacteria</taxon>
        <taxon>Burkholderiales</taxon>
        <taxon>Comamonadaceae</taxon>
        <taxon>Vandammella</taxon>
    </lineage>
</organism>
<feature type="chain" id="PRO_5018016218" description="Cell surface protein" evidence="1">
    <location>
        <begin position="29"/>
        <end position="495"/>
    </location>
</feature>
<feature type="signal peptide" evidence="1">
    <location>
        <begin position="1"/>
        <end position="28"/>
    </location>
</feature>
<evidence type="ECO:0000313" key="3">
    <source>
        <dbReference type="Proteomes" id="UP000275180"/>
    </source>
</evidence>
<accession>A0A3M6RVG9</accession>
<evidence type="ECO:0000256" key="1">
    <source>
        <dbReference type="SAM" id="SignalP"/>
    </source>
</evidence>
<sequence>MELTLMKKNVFALSVAAALAGFAGAAGAQVAFVNADVDPATKFVVNSGGIGHILLQPYYTVQGNRNTLMNIINTDEVNGKAVKVRFRGARNSDDVFDFYVFLSPGDVWRTRLYRDGEKTYLELPDSSCTLPSRDVVASTAFKTSRVYDKKDQGEVREGYVELLTAADIIPGSALYNTIKHNGVTGAVACNPLTIESAMTALVDKATAEGKGLTFPTAGITGHWALTDVTTDSTNTGNLLAVVATDANNIPANGNLVVAPQNEYPAPADWVDSTNPTAAGTTDPLLTSGAVLAQNFDFPDLSTPYLAGKSAVQQANELSDGLAVTSIVNEYVVGVGVDFRTDWVLSMPTRRYGVAIDYAAGKAVYNAGSDYFDAKNAPLTKVDGVPQVTVTSITQRYYDDSERSLRATVSPGDLPRLAGEVNVMTFHADADQSVLGALISTQRVNPSYGTENISAGWGRVTLANKDKTKGLPVIGYAALQAGGKALGFTWPHASTR</sequence>
<proteinExistence type="predicted"/>